<gene>
    <name evidence="1" type="ORF">TUM18999_01400</name>
</gene>
<accession>A0A6J4DY19</accession>
<dbReference type="AlphaFoldDB" id="A0A6J4DY19"/>
<evidence type="ECO:0000313" key="2">
    <source>
        <dbReference type="Proteomes" id="UP000509383"/>
    </source>
</evidence>
<dbReference type="RefSeq" id="WP_052716963.1">
    <property type="nucleotide sequence ID" value="NZ_AP023189.1"/>
</dbReference>
<dbReference type="Proteomes" id="UP000509383">
    <property type="component" value="Chromosome"/>
</dbReference>
<proteinExistence type="predicted"/>
<organism evidence="1 2">
    <name type="scientific">Pseudomonas tohonis</name>
    <dbReference type="NCBI Taxonomy" id="2725477"/>
    <lineage>
        <taxon>Bacteria</taxon>
        <taxon>Pseudomonadati</taxon>
        <taxon>Pseudomonadota</taxon>
        <taxon>Gammaproteobacteria</taxon>
        <taxon>Pseudomonadales</taxon>
        <taxon>Pseudomonadaceae</taxon>
        <taxon>Pseudomonas</taxon>
    </lineage>
</organism>
<protein>
    <recommendedName>
        <fullName evidence="3">Integrase</fullName>
    </recommendedName>
</protein>
<sequence length="885" mass="100746">MQVKVVRDILHEELLLKLKKLASSAEVQFSKLVVFKGSTWQEDVWRYKGREKLNLFARGSCSQELTLLNKVFIVNYLWERRASSKQVSFSRVRDLISPIKNFVSQGSTSLVDLDQDYYFRTFGFLQSRYKYPAGPCRAINYFVRFLFDSGLAPQNFDLIGAHDLEERDKYGRLEAGDKLPLPELIKAIIALKWAIKTQWDGSLRAQIDYLAVLTQVFQFGLGLRIGEILRLPKNCLVEIGGEMYCRVWTEKGSEPIARYVPTIWRSAFSDAVDSINNICQPYRARALSIENGSFADELKERFHARANKIESEVQNALERLHCKVRSNVADTKSRLHLLKSVSDDEMIELKNLAEYLPVASSSTSAASLLKFYRANGFNLISKPLGKKKCAHYVQGRDLKKRIKELVELRRGFLLYDEVFEILHGRQPAKNGSKDRFAFKDKLKLWIMSSFECFAFTGEPSLHGRRTVYLSRADALLAVRTVVGGGYDKAKYIPVLDAEQLFPEFFNQKTLTSVALDSERSFYSFLKLSSARKNFYRPSPLPSELRYRAAYGFLIDQSSIIDAVESSFVSINSRVSAALVEDIKEEFLADGMQISSASFGINQQVSDYLFLVPASLGGVYNEYLPSIFDYHAVLHVIKPTNIARSAFFRYGIAADEKLIKSFQSHKGRHWQTNSLFRAGLAASIVNKWMGRTDSQGDHYDHQTPRERAAKVSELMLSEQSRFIGELANKVKSWSGTNVSDEHIQGYLNNTLQTVHYGPLGHCFRDINLKPCEFHLKCLTGNAGKGCREFVVDMSDPIQVKQIEAERSRAENELSRLFEAINRPDVPVESVEMHIEHQMTVFRNASYILDRSDIVLTQEQVEQSQDYQPFVHEGSIPSDCVFQCGAT</sequence>
<name>A0A6J4DY19_9PSED</name>
<dbReference type="KEGG" id="ptw:TUM18999_01400"/>
<evidence type="ECO:0000313" key="1">
    <source>
        <dbReference type="EMBL" id="BCG21949.1"/>
    </source>
</evidence>
<dbReference type="EMBL" id="AP023189">
    <property type="protein sequence ID" value="BCG21949.1"/>
    <property type="molecule type" value="Genomic_DNA"/>
</dbReference>
<reference evidence="1 2" key="1">
    <citation type="submission" date="2020-05" db="EMBL/GenBank/DDBJ databases">
        <title>Characterization of novel class B3 metallo-beta-lactamase from novel Pseudomonas species.</title>
        <authorList>
            <person name="Yamada K."/>
            <person name="Aoki K."/>
            <person name="Ishii Y."/>
        </authorList>
    </citation>
    <scope>NUCLEOTIDE SEQUENCE [LARGE SCALE GENOMIC DNA]</scope>
    <source>
        <strain evidence="1 2">TUM18999</strain>
    </source>
</reference>
<evidence type="ECO:0008006" key="3">
    <source>
        <dbReference type="Google" id="ProtNLM"/>
    </source>
</evidence>